<keyword evidence="4 8" id="KW-0853">WD repeat</keyword>
<dbReference type="PROSITE" id="PS50082">
    <property type="entry name" value="WD_REPEATS_2"/>
    <property type="match status" value="1"/>
</dbReference>
<name>A0A6A5Z969_9PLEO</name>
<evidence type="ECO:0000256" key="2">
    <source>
        <dbReference type="ARBA" id="ARBA00022517"/>
    </source>
</evidence>
<dbReference type="EMBL" id="ML977322">
    <property type="protein sequence ID" value="KAF2115825.1"/>
    <property type="molecule type" value="Genomic_DNA"/>
</dbReference>
<dbReference type="SUPFAM" id="SSF50978">
    <property type="entry name" value="WD40 repeat-like"/>
    <property type="match status" value="2"/>
</dbReference>
<feature type="compositionally biased region" description="Basic and acidic residues" evidence="9">
    <location>
        <begin position="552"/>
        <end position="565"/>
    </location>
</feature>
<keyword evidence="7" id="KW-0539">Nucleus</keyword>
<protein>
    <submittedName>
        <fullName evidence="10">Uncharacterized protein</fullName>
    </submittedName>
</protein>
<dbReference type="InterPro" id="IPR053826">
    <property type="entry name" value="WDR75"/>
</dbReference>
<sequence length="1093" mass="120673">MADGSKSSQLKRKREEEESLRKKAKKSRKSNAGSEEVNGEVTQEEATTPVREVIAHAAGKAVPEVPSVHEPSATPQSSRKGKKQKIPSNTDLETTPNAPIVNGTDEHTGSKSGGNKKRKSAKPSEEVRDEAKHSAPVPQSRKHDKSEVQPDVKAEIANVASHETQQASEKSKKKKKKDKREKKHRSKTSNQWQVGPPIGGWFLPQDPVFSHDEKHIFLANSTSVQIYATDSSLLMNTLPGRSGSIAAFALSATRPNNIYVANSEGIITIWDWTNASKVASWAIEANVRSMKVVPAQADTNQDLVYSYESGKKHIINVHALRTKHDEAPTELQKIFETAAAVVDFQILLEGRIVFVACQTAVFVGKRRNKSKTTLQDLEYTWREFRTTKPVTTFNSFVRPSQSSTKARGSQQAPRDHLDLAIGDSEGVIHLFEDILSSFASIEQGQKKSQKTDVNVEGLKPKRLHWHREAVGSVKWSQDGNYLISGGGETVLVIWQLSTGKQQTLPHLTAAIESIVVSPVGSSYSVSLANNSVVVLSTTELQAKTSVVGTQSRRVDPEQLPRESKPGDSSFNVFAQVPMAVDMKNPNLVMFSVPSSQPRHQRGRWPAPEPYLQTFDVSTQRTISRQALTRNNATDPNVGPDKMKIFEPSVKFLQISRDGHWLATVDEWTPPHSDMGYLDEGIPEFQDEERSFRRETYLKFWKRDDNSSAWTLETRIGAPHFFEAVGASARVLDLMSNPTGTGFATVGEDRYVRIWGPKTRTRDGITVRAANNEEGLINWSLDQATELSSIPILDPALGSEATTSPHNARLAYSADGSVLAVAVSWPTESDSGVLHLIDAATGILRRSITEISVSALCCLGMVDRFLIIIADSINVWDIVTDELVYSTPMETPGINRSERISLVRLAVNSTDGTFAVSCPHFQPNETSKFRTMRQYMKVSSKVVIYDPHQSRPRWSLNIPGILLSLVAANGSRAYVALDSSSSIHILNPKTSALQLVTPPPESEDDLIEARIKSQQIEEDDEENEPRLSEAGAFAAAKHTFEELDNDKPVVRPEQLQQIFDVGPSHALPSVKDMLNAVVDLYARKPRASNVVIQA</sequence>
<dbReference type="InterPro" id="IPR036322">
    <property type="entry name" value="WD40_repeat_dom_sf"/>
</dbReference>
<dbReference type="GO" id="GO:0006364">
    <property type="term" value="P:rRNA processing"/>
    <property type="evidence" value="ECO:0007669"/>
    <property type="project" value="UniProtKB-KW"/>
</dbReference>
<keyword evidence="11" id="KW-1185">Reference proteome</keyword>
<dbReference type="AlphaFoldDB" id="A0A6A5Z969"/>
<feature type="compositionally biased region" description="Basic residues" evidence="9">
    <location>
        <begin position="171"/>
        <end position="187"/>
    </location>
</feature>
<dbReference type="GO" id="GO:0032040">
    <property type="term" value="C:small-subunit processome"/>
    <property type="evidence" value="ECO:0007669"/>
    <property type="project" value="InterPro"/>
</dbReference>
<evidence type="ECO:0000313" key="11">
    <source>
        <dbReference type="Proteomes" id="UP000799770"/>
    </source>
</evidence>
<dbReference type="InterPro" id="IPR015943">
    <property type="entry name" value="WD40/YVTN_repeat-like_dom_sf"/>
</dbReference>
<evidence type="ECO:0000256" key="9">
    <source>
        <dbReference type="SAM" id="MobiDB-lite"/>
    </source>
</evidence>
<keyword evidence="5" id="KW-0677">Repeat</keyword>
<dbReference type="Pfam" id="PF23869">
    <property type="entry name" value="Beta-prop_WDR75_1st"/>
    <property type="match status" value="1"/>
</dbReference>
<dbReference type="CDD" id="cd23952">
    <property type="entry name" value="Utp17_CTD"/>
    <property type="match status" value="1"/>
</dbReference>
<reference evidence="10" key="1">
    <citation type="journal article" date="2020" name="Stud. Mycol.">
        <title>101 Dothideomycetes genomes: a test case for predicting lifestyles and emergence of pathogens.</title>
        <authorList>
            <person name="Haridas S."/>
            <person name="Albert R."/>
            <person name="Binder M."/>
            <person name="Bloem J."/>
            <person name="Labutti K."/>
            <person name="Salamov A."/>
            <person name="Andreopoulos B."/>
            <person name="Baker S."/>
            <person name="Barry K."/>
            <person name="Bills G."/>
            <person name="Bluhm B."/>
            <person name="Cannon C."/>
            <person name="Castanera R."/>
            <person name="Culley D."/>
            <person name="Daum C."/>
            <person name="Ezra D."/>
            <person name="Gonzalez J."/>
            <person name="Henrissat B."/>
            <person name="Kuo A."/>
            <person name="Liang C."/>
            <person name="Lipzen A."/>
            <person name="Lutzoni F."/>
            <person name="Magnuson J."/>
            <person name="Mondo S."/>
            <person name="Nolan M."/>
            <person name="Ohm R."/>
            <person name="Pangilinan J."/>
            <person name="Park H.-J."/>
            <person name="Ramirez L."/>
            <person name="Alfaro M."/>
            <person name="Sun H."/>
            <person name="Tritt A."/>
            <person name="Yoshinaga Y."/>
            <person name="Zwiers L.-H."/>
            <person name="Turgeon B."/>
            <person name="Goodwin S."/>
            <person name="Spatafora J."/>
            <person name="Crous P."/>
            <person name="Grigoriev I."/>
        </authorList>
    </citation>
    <scope>NUCLEOTIDE SEQUENCE</scope>
    <source>
        <strain evidence="10">CBS 627.86</strain>
    </source>
</reference>
<dbReference type="PROSITE" id="PS50294">
    <property type="entry name" value="WD_REPEATS_REGION"/>
    <property type="match status" value="1"/>
</dbReference>
<feature type="region of interest" description="Disordered" evidence="9">
    <location>
        <begin position="546"/>
        <end position="568"/>
    </location>
</feature>
<comment type="subcellular location">
    <subcellularLocation>
        <location evidence="1">Nucleus</location>
        <location evidence="1">Nucleolus</location>
    </subcellularLocation>
</comment>
<evidence type="ECO:0000256" key="4">
    <source>
        <dbReference type="ARBA" id="ARBA00022574"/>
    </source>
</evidence>
<feature type="repeat" description="WD" evidence="8">
    <location>
        <begin position="463"/>
        <end position="504"/>
    </location>
</feature>
<dbReference type="PANTHER" id="PTHR44215">
    <property type="entry name" value="WD REPEAT-CONTAINING PROTEIN 75"/>
    <property type="match status" value="1"/>
</dbReference>
<dbReference type="GO" id="GO:2000234">
    <property type="term" value="P:positive regulation of rRNA processing"/>
    <property type="evidence" value="ECO:0007669"/>
    <property type="project" value="TreeGrafter"/>
</dbReference>
<dbReference type="Proteomes" id="UP000799770">
    <property type="component" value="Unassembled WGS sequence"/>
</dbReference>
<evidence type="ECO:0000256" key="6">
    <source>
        <dbReference type="ARBA" id="ARBA00023163"/>
    </source>
</evidence>
<proteinExistence type="predicted"/>
<organism evidence="10 11">
    <name type="scientific">Lophiotrema nucula</name>
    <dbReference type="NCBI Taxonomy" id="690887"/>
    <lineage>
        <taxon>Eukaryota</taxon>
        <taxon>Fungi</taxon>
        <taxon>Dikarya</taxon>
        <taxon>Ascomycota</taxon>
        <taxon>Pezizomycotina</taxon>
        <taxon>Dothideomycetes</taxon>
        <taxon>Pleosporomycetidae</taxon>
        <taxon>Pleosporales</taxon>
        <taxon>Lophiotremataceae</taxon>
        <taxon>Lophiotrema</taxon>
    </lineage>
</organism>
<evidence type="ECO:0000256" key="7">
    <source>
        <dbReference type="ARBA" id="ARBA00023242"/>
    </source>
</evidence>
<feature type="compositionally biased region" description="Basic and acidic residues" evidence="9">
    <location>
        <begin position="122"/>
        <end position="133"/>
    </location>
</feature>
<dbReference type="GO" id="GO:0003723">
    <property type="term" value="F:RNA binding"/>
    <property type="evidence" value="ECO:0007669"/>
    <property type="project" value="InterPro"/>
</dbReference>
<feature type="compositionally biased region" description="Polar residues" evidence="9">
    <location>
        <begin position="86"/>
        <end position="97"/>
    </location>
</feature>
<evidence type="ECO:0000256" key="5">
    <source>
        <dbReference type="ARBA" id="ARBA00022737"/>
    </source>
</evidence>
<dbReference type="GO" id="GO:0045943">
    <property type="term" value="P:positive regulation of transcription by RNA polymerase I"/>
    <property type="evidence" value="ECO:0007669"/>
    <property type="project" value="InterPro"/>
</dbReference>
<feature type="compositionally biased region" description="Basic and acidic residues" evidence="9">
    <location>
        <begin position="144"/>
        <end position="154"/>
    </location>
</feature>
<keyword evidence="2" id="KW-0690">Ribosome biogenesis</keyword>
<gene>
    <name evidence="10" type="ORF">BDV96DRAFT_520159</name>
</gene>
<dbReference type="SMART" id="SM00320">
    <property type="entry name" value="WD40"/>
    <property type="match status" value="3"/>
</dbReference>
<dbReference type="OrthoDB" id="4096at2759"/>
<dbReference type="Gene3D" id="2.130.10.10">
    <property type="entry name" value="YVTN repeat-like/Quinoprotein amine dehydrogenase"/>
    <property type="match status" value="3"/>
</dbReference>
<feature type="region of interest" description="Disordered" evidence="9">
    <location>
        <begin position="1"/>
        <end position="197"/>
    </location>
</feature>
<evidence type="ECO:0000313" key="10">
    <source>
        <dbReference type="EMBL" id="KAF2115825.1"/>
    </source>
</evidence>
<keyword evidence="6" id="KW-0804">Transcription</keyword>
<evidence type="ECO:0000256" key="8">
    <source>
        <dbReference type="PROSITE-ProRule" id="PRU00221"/>
    </source>
</evidence>
<keyword evidence="3" id="KW-0698">rRNA processing</keyword>
<evidence type="ECO:0000256" key="3">
    <source>
        <dbReference type="ARBA" id="ARBA00022552"/>
    </source>
</evidence>
<accession>A0A6A5Z969</accession>
<dbReference type="InterPro" id="IPR001680">
    <property type="entry name" value="WD40_rpt"/>
</dbReference>
<evidence type="ECO:0000256" key="1">
    <source>
        <dbReference type="ARBA" id="ARBA00004604"/>
    </source>
</evidence>
<dbReference type="PANTHER" id="PTHR44215:SF1">
    <property type="entry name" value="WD REPEAT-CONTAINING PROTEIN 75"/>
    <property type="match status" value="1"/>
</dbReference>